<organism evidence="1 2">
    <name type="scientific">Phaeobacter gallaeciensis</name>
    <dbReference type="NCBI Taxonomy" id="60890"/>
    <lineage>
        <taxon>Bacteria</taxon>
        <taxon>Pseudomonadati</taxon>
        <taxon>Pseudomonadota</taxon>
        <taxon>Alphaproteobacteria</taxon>
        <taxon>Rhodobacterales</taxon>
        <taxon>Roseobacteraceae</taxon>
        <taxon>Phaeobacter</taxon>
    </lineage>
</organism>
<evidence type="ECO:0008006" key="3">
    <source>
        <dbReference type="Google" id="ProtNLM"/>
    </source>
</evidence>
<dbReference type="RefSeq" id="WP_274838376.1">
    <property type="nucleotide sequence ID" value="NZ_JARCJE010000009.1"/>
</dbReference>
<proteinExistence type="predicted"/>
<name>A0ABD4XE50_9RHOB</name>
<evidence type="ECO:0000313" key="1">
    <source>
        <dbReference type="EMBL" id="MDE4167723.1"/>
    </source>
</evidence>
<accession>A0ABD4XE50</accession>
<dbReference type="EMBL" id="JARCJK010000012">
    <property type="protein sequence ID" value="MDE4167723.1"/>
    <property type="molecule type" value="Genomic_DNA"/>
</dbReference>
<evidence type="ECO:0000313" key="2">
    <source>
        <dbReference type="Proteomes" id="UP001218364"/>
    </source>
</evidence>
<gene>
    <name evidence="1" type="ORF">PXK24_18670</name>
</gene>
<comment type="caution">
    <text evidence="1">The sequence shown here is derived from an EMBL/GenBank/DDBJ whole genome shotgun (WGS) entry which is preliminary data.</text>
</comment>
<dbReference type="Proteomes" id="UP001218364">
    <property type="component" value="Unassembled WGS sequence"/>
</dbReference>
<dbReference type="AlphaFoldDB" id="A0ABD4XE50"/>
<protein>
    <recommendedName>
        <fullName evidence="3">Peptidase M48 domain-containing protein</fullName>
    </recommendedName>
</protein>
<reference evidence="1 2" key="1">
    <citation type="submission" date="2023-02" db="EMBL/GenBank/DDBJ databases">
        <title>Population genomics of bacteria associated with diatom.</title>
        <authorList>
            <person name="Xie J."/>
            <person name="Wang H."/>
        </authorList>
    </citation>
    <scope>NUCLEOTIDE SEQUENCE [LARGE SCALE GENOMIC DNA]</scope>
    <source>
        <strain evidence="1 2">PT47_8</strain>
    </source>
</reference>
<sequence>MGISEDFEIYDIDAIQDDGIRIQYQTLRKRFRSLAKQIESIYKLDDKHIEFHFTVDGTFNASVEMTDDKYRIQMSNAVPVLLMILFDKLLSDNQSLPWVSSEGTGEVVYDIPFSIKTSDLRQRQDWIIETNKIRAFASYTLADIATSFMFLHELGHVLGGHLKDLEARNEVAFHVEFNMRETSQGQHTWLHQLREYQADSVGAYLVTHIIEELIEDVSVNERTGAVFGPAEVAAENTIALAVMALYGLFAYVKGQERKLKRTSSHPDPLVRAVYTRDLIYQIMQSHHAFDIELSQDMLQARFDEMNTVLVALELVDPTSVTDDGIEAATSLATKLDELQKTRGDQAARFAFIDWG</sequence>